<evidence type="ECO:0000259" key="10">
    <source>
        <dbReference type="Pfam" id="PF14721"/>
    </source>
</evidence>
<dbReference type="Pfam" id="PF14721">
    <property type="entry name" value="AIF_C"/>
    <property type="match status" value="2"/>
</dbReference>
<evidence type="ECO:0000256" key="8">
    <source>
        <dbReference type="ARBA" id="ARBA00047786"/>
    </source>
</evidence>
<proteinExistence type="predicted"/>
<protein>
    <submittedName>
        <fullName evidence="11">N-acylamino acid racemase</fullName>
    </submittedName>
</protein>
<dbReference type="RefSeq" id="WP_147071028.1">
    <property type="nucleotide sequence ID" value="NZ_AP021884.1"/>
</dbReference>
<dbReference type="PANTHER" id="PTHR43557">
    <property type="entry name" value="APOPTOSIS-INDUCING FACTOR 1"/>
    <property type="match status" value="1"/>
</dbReference>
<evidence type="ECO:0000256" key="3">
    <source>
        <dbReference type="ARBA" id="ARBA00022703"/>
    </source>
</evidence>
<evidence type="ECO:0000256" key="4">
    <source>
        <dbReference type="ARBA" id="ARBA00022827"/>
    </source>
</evidence>
<dbReference type="SUPFAM" id="SSF51905">
    <property type="entry name" value="FAD/NAD(P)-binding domain"/>
    <property type="match status" value="1"/>
</dbReference>
<evidence type="ECO:0000256" key="2">
    <source>
        <dbReference type="ARBA" id="ARBA00022630"/>
    </source>
</evidence>
<dbReference type="GO" id="GO:0005737">
    <property type="term" value="C:cytoplasm"/>
    <property type="evidence" value="ECO:0007669"/>
    <property type="project" value="TreeGrafter"/>
</dbReference>
<feature type="domain" description="Mitochondrial apoptosis-inducing factor C-terminal" evidence="10">
    <location>
        <begin position="307"/>
        <end position="347"/>
    </location>
</feature>
<evidence type="ECO:0000256" key="5">
    <source>
        <dbReference type="ARBA" id="ARBA00022946"/>
    </source>
</evidence>
<dbReference type="InterPro" id="IPR029324">
    <property type="entry name" value="AIF_C"/>
</dbReference>
<dbReference type="GO" id="GO:0046983">
    <property type="term" value="F:protein dimerization activity"/>
    <property type="evidence" value="ECO:0007669"/>
    <property type="project" value="InterPro"/>
</dbReference>
<keyword evidence="7" id="KW-0520">NAD</keyword>
<keyword evidence="5" id="KW-0809">Transit peptide</keyword>
<keyword evidence="4" id="KW-0274">FAD</keyword>
<feature type="domain" description="FAD/NAD(P)-binding" evidence="9">
    <location>
        <begin position="6"/>
        <end position="304"/>
    </location>
</feature>
<accession>A0A512L5C9</accession>
<dbReference type="InterPro" id="IPR036188">
    <property type="entry name" value="FAD/NAD-bd_sf"/>
</dbReference>
<keyword evidence="6" id="KW-0560">Oxidoreductase</keyword>
<evidence type="ECO:0000313" key="11">
    <source>
        <dbReference type="EMBL" id="GEP29680.1"/>
    </source>
</evidence>
<dbReference type="Gene3D" id="3.30.390.30">
    <property type="match status" value="1"/>
</dbReference>
<comment type="caution">
    <text evidence="11">The sequence shown here is derived from an EMBL/GenBank/DDBJ whole genome shotgun (WGS) entry which is preliminary data.</text>
</comment>
<dbReference type="AlphaFoldDB" id="A0A512L5C9"/>
<keyword evidence="2" id="KW-0285">Flavoprotein</keyword>
<dbReference type="GO" id="GO:0012501">
    <property type="term" value="P:programmed cell death"/>
    <property type="evidence" value="ECO:0007669"/>
    <property type="project" value="TreeGrafter"/>
</dbReference>
<dbReference type="GO" id="GO:0033108">
    <property type="term" value="P:mitochondrial respiratory chain complex assembly"/>
    <property type="evidence" value="ECO:0007669"/>
    <property type="project" value="TreeGrafter"/>
</dbReference>
<dbReference type="InterPro" id="IPR016156">
    <property type="entry name" value="FAD/NAD-linked_Rdtase_dimer_sf"/>
</dbReference>
<dbReference type="Pfam" id="PF07992">
    <property type="entry name" value="Pyr_redox_2"/>
    <property type="match status" value="1"/>
</dbReference>
<sequence length="400" mass="42363">MSEFHDYLIVGAGLAGASAAQAIRELDADGSVLMLGAEPLPPYHRPPLSKGLWLGKDNPDDIFVKSAEQWQAFGVTLRLGDTVAGLDADSKHITTASGVRIGFGKLLLATGGTPRSLAAPPTLAGRIHGLRTLTDYHLLRSLAHDGSQVLIVGAGFIGAEMACALAAQPGVSVSMIFPGAAPLARILPPSLTQVLVERYRAHGVCLYGGDRVAEFSPGQRGITARTGRGEQIEADWVLAGVGLDLNLALAQSAGLAVDNGVRVNARLQTSHDDIYAAGDIASYPDPVWGEAIRTEHWDHAQASGRTAGRNMAGADEPYTHQSMFFSDLFDIGFEAVGTLSSQLEICADMADQDKGVVYYLQDSQVRGVLLWNTWDQVDAARELIAARQLVTADGLMGQLG</sequence>
<dbReference type="SUPFAM" id="SSF55424">
    <property type="entry name" value="FAD/NAD-linked reductases, dimerisation (C-terminal) domain"/>
    <property type="match status" value="1"/>
</dbReference>
<evidence type="ECO:0000256" key="7">
    <source>
        <dbReference type="ARBA" id="ARBA00023027"/>
    </source>
</evidence>
<gene>
    <name evidence="11" type="ORF">TPL01_08180</name>
</gene>
<dbReference type="Proteomes" id="UP000321337">
    <property type="component" value="Unassembled WGS sequence"/>
</dbReference>
<dbReference type="InterPro" id="IPR050446">
    <property type="entry name" value="FAD-oxidoreductase/Apoptosis"/>
</dbReference>
<dbReference type="PRINTS" id="PR00368">
    <property type="entry name" value="FADPNR"/>
</dbReference>
<evidence type="ECO:0000256" key="6">
    <source>
        <dbReference type="ARBA" id="ARBA00023002"/>
    </source>
</evidence>
<evidence type="ECO:0000259" key="9">
    <source>
        <dbReference type="Pfam" id="PF07992"/>
    </source>
</evidence>
<dbReference type="InterPro" id="IPR023753">
    <property type="entry name" value="FAD/NAD-binding_dom"/>
</dbReference>
<dbReference type="GO" id="GO:0016174">
    <property type="term" value="F:NAD(P)H oxidase H2O2-forming activity"/>
    <property type="evidence" value="ECO:0007669"/>
    <property type="project" value="TreeGrafter"/>
</dbReference>
<feature type="domain" description="Mitochondrial apoptosis-inducing factor C-terminal" evidence="10">
    <location>
        <begin position="350"/>
        <end position="385"/>
    </location>
</feature>
<dbReference type="PRINTS" id="PR00411">
    <property type="entry name" value="PNDRDTASEI"/>
</dbReference>
<comment type="cofactor">
    <cofactor evidence="1">
        <name>FAD</name>
        <dbReference type="ChEBI" id="CHEBI:57692"/>
    </cofactor>
</comment>
<dbReference type="GO" id="GO:0071949">
    <property type="term" value="F:FAD binding"/>
    <property type="evidence" value="ECO:0007669"/>
    <property type="project" value="TreeGrafter"/>
</dbReference>
<comment type="catalytic activity">
    <reaction evidence="8">
        <text>A + NADH + H(+) = AH2 + NAD(+)</text>
        <dbReference type="Rhea" id="RHEA:11356"/>
        <dbReference type="ChEBI" id="CHEBI:13193"/>
        <dbReference type="ChEBI" id="CHEBI:15378"/>
        <dbReference type="ChEBI" id="CHEBI:17499"/>
        <dbReference type="ChEBI" id="CHEBI:57540"/>
        <dbReference type="ChEBI" id="CHEBI:57945"/>
    </reaction>
</comment>
<dbReference type="Gene3D" id="3.50.50.60">
    <property type="entry name" value="FAD/NAD(P)-binding domain"/>
    <property type="match status" value="2"/>
</dbReference>
<dbReference type="EMBL" id="BKAD01000007">
    <property type="protein sequence ID" value="GEP29680.1"/>
    <property type="molecule type" value="Genomic_DNA"/>
</dbReference>
<keyword evidence="3" id="KW-0053">Apoptosis</keyword>
<dbReference type="SMART" id="SM01353">
    <property type="entry name" value="AIF_C"/>
    <property type="match status" value="1"/>
</dbReference>
<organism evidence="11 12">
    <name type="scientific">Sulfuriferula plumbiphila</name>
    <dbReference type="NCBI Taxonomy" id="171865"/>
    <lineage>
        <taxon>Bacteria</taxon>
        <taxon>Pseudomonadati</taxon>
        <taxon>Pseudomonadota</taxon>
        <taxon>Betaproteobacteria</taxon>
        <taxon>Nitrosomonadales</taxon>
        <taxon>Sulfuricellaceae</taxon>
        <taxon>Sulfuriferula</taxon>
    </lineage>
</organism>
<evidence type="ECO:0000313" key="12">
    <source>
        <dbReference type="Proteomes" id="UP000321337"/>
    </source>
</evidence>
<dbReference type="PANTHER" id="PTHR43557:SF4">
    <property type="entry name" value="APOPTOSIS-INDUCING FACTOR 1, MITOCHONDRIAL"/>
    <property type="match status" value="1"/>
</dbReference>
<keyword evidence="12" id="KW-1185">Reference proteome</keyword>
<dbReference type="OrthoDB" id="9769238at2"/>
<name>A0A512L5C9_9PROT</name>
<evidence type="ECO:0000256" key="1">
    <source>
        <dbReference type="ARBA" id="ARBA00001974"/>
    </source>
</evidence>
<reference evidence="11 12" key="1">
    <citation type="submission" date="2019-07" db="EMBL/GenBank/DDBJ databases">
        <title>Whole genome shotgun sequence of Thiobacillus plumbophilus NBRC 107929.</title>
        <authorList>
            <person name="Hosoyama A."/>
            <person name="Uohara A."/>
            <person name="Ohji S."/>
            <person name="Ichikawa N."/>
        </authorList>
    </citation>
    <scope>NUCLEOTIDE SEQUENCE [LARGE SCALE GENOMIC DNA]</scope>
    <source>
        <strain evidence="11 12">NBRC 107929</strain>
    </source>
</reference>